<dbReference type="AlphaFoldDB" id="A0A5U3IRZ5"/>
<evidence type="ECO:0000313" key="1">
    <source>
        <dbReference type="EMBL" id="EBP4586580.1"/>
    </source>
</evidence>
<organism evidence="1">
    <name type="scientific">Salmonella enterica</name>
    <name type="common">Salmonella choleraesuis</name>
    <dbReference type="NCBI Taxonomy" id="28901"/>
    <lineage>
        <taxon>Bacteria</taxon>
        <taxon>Pseudomonadati</taxon>
        <taxon>Pseudomonadota</taxon>
        <taxon>Gammaproteobacteria</taxon>
        <taxon>Enterobacterales</taxon>
        <taxon>Enterobacteriaceae</taxon>
        <taxon>Salmonella</taxon>
    </lineage>
</organism>
<reference evidence="1" key="1">
    <citation type="submission" date="2018-07" db="EMBL/GenBank/DDBJ databases">
        <authorList>
            <consortium name="GenomeTrakr network: Whole genome sequencing for foodborne pathogen traceback"/>
        </authorList>
    </citation>
    <scope>NUCLEOTIDE SEQUENCE [LARGE SCALE GENOMIC DNA]</scope>
    <source>
        <strain evidence="1">FDA00008842</strain>
    </source>
</reference>
<name>A0A5U3IRZ5_SALER</name>
<dbReference type="Proteomes" id="UP000839610">
    <property type="component" value="Unassembled WGS sequence"/>
</dbReference>
<accession>A0A5U3IRZ5</accession>
<dbReference type="EMBL" id="AAGLUV010000051">
    <property type="protein sequence ID" value="EBP4586584.1"/>
    <property type="molecule type" value="Genomic_DNA"/>
</dbReference>
<dbReference type="EMBL" id="AAGLUV010000050">
    <property type="protein sequence ID" value="EBP4586580.1"/>
    <property type="molecule type" value="Genomic_DNA"/>
</dbReference>
<proteinExistence type="predicted"/>
<sequence>MAEEAIIARLSQGLGDMVNEVASYGGEFDGDDPGRVVASLPAVWVTFGGITRSVTLNTMRNKWKVTGRFVVLVGDYNVRCEQASRTG</sequence>
<evidence type="ECO:0000313" key="2">
    <source>
        <dbReference type="EMBL" id="EBP4586584.1"/>
    </source>
</evidence>
<dbReference type="InterPro" id="IPR014972">
    <property type="entry name" value="Phage_Mu_Gp37"/>
</dbReference>
<protein>
    <submittedName>
        <fullName evidence="1">DUF1834 family protein</fullName>
    </submittedName>
</protein>
<comment type="caution">
    <text evidence="1">The sequence shown here is derived from an EMBL/GenBank/DDBJ whole genome shotgun (WGS) entry which is preliminary data.</text>
</comment>
<gene>
    <name evidence="1" type="ORF">VH79_26180</name>
    <name evidence="2" type="ORF">VH79_26200</name>
</gene>
<feature type="non-terminal residue" evidence="1">
    <location>
        <position position="87"/>
    </location>
</feature>
<dbReference type="Pfam" id="PF08873">
    <property type="entry name" value="Phage_Mu_Gp37"/>
    <property type="match status" value="1"/>
</dbReference>